<accession>H9U9S7</accession>
<dbReference type="TCDB" id="9.B.67.3.6">
    <property type="family name" value="the o-antigen polymerase (oap) family"/>
</dbReference>
<keyword evidence="1" id="KW-0812">Transmembrane</keyword>
<feature type="transmembrane region" description="Helical" evidence="1">
    <location>
        <begin position="430"/>
        <end position="449"/>
    </location>
</feature>
<feature type="transmembrane region" description="Helical" evidence="1">
    <location>
        <begin position="281"/>
        <end position="299"/>
    </location>
</feature>
<evidence type="ECO:0008006" key="4">
    <source>
        <dbReference type="Google" id="ProtNLM"/>
    </source>
</evidence>
<feature type="transmembrane region" description="Helical" evidence="1">
    <location>
        <begin position="391"/>
        <end position="410"/>
    </location>
</feature>
<evidence type="ECO:0000313" key="3">
    <source>
        <dbReference type="Proteomes" id="UP000007384"/>
    </source>
</evidence>
<dbReference type="AlphaFoldDB" id="H9U9S7"/>
<feature type="transmembrane region" description="Helical" evidence="1">
    <location>
        <begin position="21"/>
        <end position="39"/>
    </location>
</feature>
<evidence type="ECO:0000256" key="1">
    <source>
        <dbReference type="SAM" id="Phobius"/>
    </source>
</evidence>
<feature type="transmembrane region" description="Helical" evidence="1">
    <location>
        <begin position="455"/>
        <end position="476"/>
    </location>
</feature>
<dbReference type="STRING" id="771875.Ferpe_0108"/>
<feature type="transmembrane region" description="Helical" evidence="1">
    <location>
        <begin position="118"/>
        <end position="137"/>
    </location>
</feature>
<dbReference type="eggNOG" id="ENOG502ZBP5">
    <property type="taxonomic scope" value="Bacteria"/>
</dbReference>
<keyword evidence="3" id="KW-1185">Reference proteome</keyword>
<sequence>MKGMKKLLASNSRCTRSAQIYDSKVLFIIIAIIVSYTAYLTLLTPKLNPGLHWVAILTFLLNGSFFLIQLATISPLGFSLKEIYYLFMVIFMFVAPLIQYISGQFPWWDTYLLTNERIIYANILILLFTVLFELTYIKTNERAKTFLGKIFQKEIKHHRLYISWLLIVSAFYFAYLLREASTIVLLFSRGTYGEVFTDVSQPVMLILNITFGGISVHLLAYVIATARKRASINRILLALASLLVILENFPTGRARFWTGAVYLGIFIVWKRTFKKKNLFKVIFIVSFIILFPLLNLFRAQAINEALGSNIKPPTILETITTGDFDAYSMFVRTIAVVHEEGPTNGRQLLGNLLFFVPRSVWQNKPVGSGHEIAQRLGWSFTNVSCPLVGEAYINFGILGIPLFAIALGYVTKKLDSLYYGSIVRFSNNVLVIELLYPFYIGFLFFILRGDLLSSLSYTIGFSIPVFIEVLLEHMLFKSVL</sequence>
<gene>
    <name evidence="2" type="ordered locus">Ferpe_0108</name>
</gene>
<dbReference type="EMBL" id="CP003260">
    <property type="protein sequence ID" value="AFG34270.1"/>
    <property type="molecule type" value="Genomic_DNA"/>
</dbReference>
<feature type="transmembrane region" description="Helical" evidence="1">
    <location>
        <begin position="203"/>
        <end position="224"/>
    </location>
</feature>
<reference evidence="2" key="1">
    <citation type="submission" date="2012-03" db="EMBL/GenBank/DDBJ databases">
        <title>Complete sequence of Fervidobacterium pennivorans DSM 9078.</title>
        <authorList>
            <consortium name="US DOE Joint Genome Institute"/>
            <person name="Lucas S."/>
            <person name="Han J."/>
            <person name="Lapidus A."/>
            <person name="Cheng J.-F."/>
            <person name="Goodwin L."/>
            <person name="Pitluck S."/>
            <person name="Peters L."/>
            <person name="Ovchinnikova G."/>
            <person name="Lu M."/>
            <person name="Detter J.C."/>
            <person name="Han C."/>
            <person name="Tapia R."/>
            <person name="Land M."/>
            <person name="Hauser L."/>
            <person name="Kyrpides N."/>
            <person name="Ivanova N."/>
            <person name="Pagani I."/>
            <person name="Noll K.M."/>
            <person name="Woyke T."/>
        </authorList>
    </citation>
    <scope>NUCLEOTIDE SEQUENCE</scope>
    <source>
        <strain evidence="2">DSM 9078</strain>
    </source>
</reference>
<evidence type="ECO:0000313" key="2">
    <source>
        <dbReference type="EMBL" id="AFG34270.1"/>
    </source>
</evidence>
<dbReference type="Proteomes" id="UP000007384">
    <property type="component" value="Chromosome"/>
</dbReference>
<proteinExistence type="predicted"/>
<organism evidence="2 3">
    <name type="scientific">Fervidobacterium pennivorans (strain DSM 9078 / Ven5)</name>
    <dbReference type="NCBI Taxonomy" id="771875"/>
    <lineage>
        <taxon>Bacteria</taxon>
        <taxon>Thermotogati</taxon>
        <taxon>Thermotogota</taxon>
        <taxon>Thermotogae</taxon>
        <taxon>Thermotogales</taxon>
        <taxon>Fervidobacteriaceae</taxon>
        <taxon>Fervidobacterium</taxon>
    </lineage>
</organism>
<dbReference type="KEGG" id="fpe:Ferpe_0108"/>
<dbReference type="NCBIfam" id="TIGR04370">
    <property type="entry name" value="glyco_rpt_poly"/>
    <property type="match status" value="1"/>
</dbReference>
<keyword evidence="1" id="KW-0472">Membrane</keyword>
<keyword evidence="1" id="KW-1133">Transmembrane helix</keyword>
<dbReference type="HOGENOM" id="CLU_037002_0_0_0"/>
<feature type="transmembrane region" description="Helical" evidence="1">
    <location>
        <begin position="83"/>
        <end position="102"/>
    </location>
</feature>
<feature type="transmembrane region" description="Helical" evidence="1">
    <location>
        <begin position="51"/>
        <end position="71"/>
    </location>
</feature>
<name>H9U9S7_FERPD</name>
<protein>
    <recommendedName>
        <fullName evidence="4">O-antigen polysaccharide polymerase Wzy</fullName>
    </recommendedName>
</protein>
<feature type="transmembrane region" description="Helical" evidence="1">
    <location>
        <begin position="231"/>
        <end position="246"/>
    </location>
</feature>
<dbReference type="PATRIC" id="fig|771875.3.peg.115"/>
<feature type="transmembrane region" description="Helical" evidence="1">
    <location>
        <begin position="158"/>
        <end position="177"/>
    </location>
</feature>